<comment type="subcellular location">
    <subcellularLocation>
        <location evidence="1">Membrane</location>
        <topology evidence="1">Multi-pass membrane protein</topology>
    </subcellularLocation>
</comment>
<dbReference type="InterPro" id="IPR036259">
    <property type="entry name" value="MFS_trans_sf"/>
</dbReference>
<gene>
    <name evidence="8" type="ORF">SCP_0202420</name>
</gene>
<dbReference type="GeneID" id="38775962"/>
<feature type="transmembrane region" description="Helical" evidence="6">
    <location>
        <begin position="44"/>
        <end position="64"/>
    </location>
</feature>
<reference evidence="8 9" key="1">
    <citation type="journal article" date="2018" name="Sci. Rep.">
        <title>Genome sequence of the cauliflower mushroom Sparassis crispa (Hanabiratake) and its association with beneficial usage.</title>
        <authorList>
            <person name="Kiyama R."/>
            <person name="Furutani Y."/>
            <person name="Kawaguchi K."/>
            <person name="Nakanishi T."/>
        </authorList>
    </citation>
    <scope>NUCLEOTIDE SEQUENCE [LARGE SCALE GENOMIC DNA]</scope>
</reference>
<evidence type="ECO:0000256" key="5">
    <source>
        <dbReference type="SAM" id="MobiDB-lite"/>
    </source>
</evidence>
<dbReference type="Gene3D" id="1.20.1250.20">
    <property type="entry name" value="MFS general substrate transporter like domains"/>
    <property type="match status" value="1"/>
</dbReference>
<dbReference type="RefSeq" id="XP_027609958.1">
    <property type="nucleotide sequence ID" value="XM_027754157.1"/>
</dbReference>
<dbReference type="STRING" id="139825.A0A401GA50"/>
<dbReference type="Pfam" id="PF07690">
    <property type="entry name" value="MFS_1"/>
    <property type="match status" value="1"/>
</dbReference>
<evidence type="ECO:0000256" key="3">
    <source>
        <dbReference type="ARBA" id="ARBA00022989"/>
    </source>
</evidence>
<keyword evidence="9" id="KW-1185">Reference proteome</keyword>
<evidence type="ECO:0000256" key="7">
    <source>
        <dbReference type="SAM" id="SignalP"/>
    </source>
</evidence>
<protein>
    <recommendedName>
        <fullName evidence="10">MFS general substrate transporter</fullName>
    </recommendedName>
</protein>
<dbReference type="OrthoDB" id="410267at2759"/>
<evidence type="ECO:0000256" key="2">
    <source>
        <dbReference type="ARBA" id="ARBA00022692"/>
    </source>
</evidence>
<evidence type="ECO:0000256" key="4">
    <source>
        <dbReference type="ARBA" id="ARBA00023136"/>
    </source>
</evidence>
<dbReference type="SUPFAM" id="SSF103473">
    <property type="entry name" value="MFS general substrate transporter"/>
    <property type="match status" value="1"/>
</dbReference>
<feature type="chain" id="PRO_5019414981" description="MFS general substrate transporter" evidence="7">
    <location>
        <begin position="18"/>
        <end position="501"/>
    </location>
</feature>
<dbReference type="GO" id="GO:0022857">
    <property type="term" value="F:transmembrane transporter activity"/>
    <property type="evidence" value="ECO:0007669"/>
    <property type="project" value="InterPro"/>
</dbReference>
<keyword evidence="7" id="KW-0732">Signal</keyword>
<feature type="transmembrane region" description="Helical" evidence="6">
    <location>
        <begin position="455"/>
        <end position="474"/>
    </location>
</feature>
<feature type="transmembrane region" description="Helical" evidence="6">
    <location>
        <begin position="349"/>
        <end position="371"/>
    </location>
</feature>
<dbReference type="InParanoid" id="A0A401GA50"/>
<evidence type="ECO:0000313" key="8">
    <source>
        <dbReference type="EMBL" id="GBE79045.1"/>
    </source>
</evidence>
<feature type="transmembrane region" description="Helical" evidence="6">
    <location>
        <begin position="71"/>
        <end position="90"/>
    </location>
</feature>
<organism evidence="8 9">
    <name type="scientific">Sparassis crispa</name>
    <dbReference type="NCBI Taxonomy" id="139825"/>
    <lineage>
        <taxon>Eukaryota</taxon>
        <taxon>Fungi</taxon>
        <taxon>Dikarya</taxon>
        <taxon>Basidiomycota</taxon>
        <taxon>Agaricomycotina</taxon>
        <taxon>Agaricomycetes</taxon>
        <taxon>Polyporales</taxon>
        <taxon>Sparassidaceae</taxon>
        <taxon>Sparassis</taxon>
    </lineage>
</organism>
<feature type="region of interest" description="Disordered" evidence="5">
    <location>
        <begin position="189"/>
        <end position="208"/>
    </location>
</feature>
<comment type="caution">
    <text evidence="8">The sequence shown here is derived from an EMBL/GenBank/DDBJ whole genome shotgun (WGS) entry which is preliminary data.</text>
</comment>
<dbReference type="GO" id="GO:0000329">
    <property type="term" value="C:fungal-type vacuole membrane"/>
    <property type="evidence" value="ECO:0007669"/>
    <property type="project" value="TreeGrafter"/>
</dbReference>
<accession>A0A401GA50</accession>
<keyword evidence="4 6" id="KW-0472">Membrane</keyword>
<feature type="transmembrane region" description="Helical" evidence="6">
    <location>
        <begin position="318"/>
        <end position="337"/>
    </location>
</feature>
<keyword evidence="2 6" id="KW-0812">Transmembrane</keyword>
<evidence type="ECO:0008006" key="10">
    <source>
        <dbReference type="Google" id="ProtNLM"/>
    </source>
</evidence>
<dbReference type="PANTHER" id="PTHR21576:SF160">
    <property type="entry name" value="NODULIN-LIKE DOMAIN-CONTAINING PROTEIN"/>
    <property type="match status" value="1"/>
</dbReference>
<dbReference type="EMBL" id="BFAD01000002">
    <property type="protein sequence ID" value="GBE79045.1"/>
    <property type="molecule type" value="Genomic_DNA"/>
</dbReference>
<dbReference type="AlphaFoldDB" id="A0A401GA50"/>
<feature type="transmembrane region" description="Helical" evidence="6">
    <location>
        <begin position="378"/>
        <end position="397"/>
    </location>
</feature>
<dbReference type="Proteomes" id="UP000287166">
    <property type="component" value="Unassembled WGS sequence"/>
</dbReference>
<feature type="signal peptide" evidence="7">
    <location>
        <begin position="1"/>
        <end position="17"/>
    </location>
</feature>
<keyword evidence="3 6" id="KW-1133">Transmembrane helix</keyword>
<feature type="transmembrane region" description="Helical" evidence="6">
    <location>
        <begin position="238"/>
        <end position="256"/>
    </location>
</feature>
<name>A0A401GA50_9APHY</name>
<proteinExistence type="predicted"/>
<dbReference type="InterPro" id="IPR011701">
    <property type="entry name" value="MFS"/>
</dbReference>
<evidence type="ECO:0000256" key="6">
    <source>
        <dbReference type="SAM" id="Phobius"/>
    </source>
</evidence>
<evidence type="ECO:0000256" key="1">
    <source>
        <dbReference type="ARBA" id="ARBA00004141"/>
    </source>
</evidence>
<sequence length="501" mass="54128">MVSFCLLVLFGFLSGLGGNGGLASAMNSTAKSFPDRARATTNGVVLSGFGLSAFLFSTIAHVVFPGDTSSFLLVLAIGTSLPMVLGFFLVRPIPLPFSELTHNVEHAVTDEDDEDVVTARVGSPTIFQRENNSHTHLLSPHLHHHHHTDEEDDVQELLLEEQSLVSHLHQSSVSSDYVVPVLADSVALSPTRSESRQRSRSEFSASHRRRRLSSDADVRALDGLPNIHGKGLFASSDFWLLFTVTALLSGTGLMYINNVGSISQALFAKGNPDYDGVKASQWQATQVSVISVMNCLGRIGIGILADFTKTYLHHPRSCCITLIAALFILSQVMLYNVENVGELWKTSAVLGSAYGCLFGLFPTLTIEWFGLSHFSENWGFVSLSPMIGSNVLSIAFGRNLDAHVPESETRLNNTITSVASVPVSPFSTASVALPGFGPPSAHQCLDGRSCYVDTLKLTLAACCLGLALAVYAGWRDRRRQHRLGLGGAEVSPEIVWTEQEG</sequence>
<dbReference type="PANTHER" id="PTHR21576">
    <property type="entry name" value="UNCHARACTERIZED NODULIN-LIKE PROTEIN"/>
    <property type="match status" value="1"/>
</dbReference>
<evidence type="ECO:0000313" key="9">
    <source>
        <dbReference type="Proteomes" id="UP000287166"/>
    </source>
</evidence>